<gene>
    <name evidence="1" type="ORF">LOK49_LG02G01488</name>
</gene>
<dbReference type="EMBL" id="CM045760">
    <property type="protein sequence ID" value="KAI8024940.1"/>
    <property type="molecule type" value="Genomic_DNA"/>
</dbReference>
<reference evidence="1 2" key="1">
    <citation type="journal article" date="2022" name="Plant J.">
        <title>Chromosome-level genome of Camellia lanceoleosa provides a valuable resource for understanding genome evolution and self-incompatibility.</title>
        <authorList>
            <person name="Gong W."/>
            <person name="Xiao S."/>
            <person name="Wang L."/>
            <person name="Liao Z."/>
            <person name="Chang Y."/>
            <person name="Mo W."/>
            <person name="Hu G."/>
            <person name="Li W."/>
            <person name="Zhao G."/>
            <person name="Zhu H."/>
            <person name="Hu X."/>
            <person name="Ji K."/>
            <person name="Xiang X."/>
            <person name="Song Q."/>
            <person name="Yuan D."/>
            <person name="Jin S."/>
            <person name="Zhang L."/>
        </authorList>
    </citation>
    <scope>NUCLEOTIDE SEQUENCE [LARGE SCALE GENOMIC DNA]</scope>
    <source>
        <strain evidence="1">SQ_2022a</strain>
    </source>
</reference>
<comment type="caution">
    <text evidence="1">The sequence shown here is derived from an EMBL/GenBank/DDBJ whole genome shotgun (WGS) entry which is preliminary data.</text>
</comment>
<dbReference type="Proteomes" id="UP001060215">
    <property type="component" value="Chromosome 3"/>
</dbReference>
<sequence>MVSEAARFKYIEEQVRKSITAGNTFTPKGLIVSMENEWGSMSKQVLLSPDGERFINSVQLQDDNYQILTINDFTTLSRYTMIAILLGSKTTSSSYSNIALAEDFVNNELLKL</sequence>
<protein>
    <submittedName>
        <fullName evidence="1">Ribosome-inactivating protein PMRIPt</fullName>
    </submittedName>
</protein>
<accession>A0ACC0IHB8</accession>
<keyword evidence="2" id="KW-1185">Reference proteome</keyword>
<evidence type="ECO:0000313" key="1">
    <source>
        <dbReference type="EMBL" id="KAI8024940.1"/>
    </source>
</evidence>
<organism evidence="1 2">
    <name type="scientific">Camellia lanceoleosa</name>
    <dbReference type="NCBI Taxonomy" id="1840588"/>
    <lineage>
        <taxon>Eukaryota</taxon>
        <taxon>Viridiplantae</taxon>
        <taxon>Streptophyta</taxon>
        <taxon>Embryophyta</taxon>
        <taxon>Tracheophyta</taxon>
        <taxon>Spermatophyta</taxon>
        <taxon>Magnoliopsida</taxon>
        <taxon>eudicotyledons</taxon>
        <taxon>Gunneridae</taxon>
        <taxon>Pentapetalae</taxon>
        <taxon>asterids</taxon>
        <taxon>Ericales</taxon>
        <taxon>Theaceae</taxon>
        <taxon>Camellia</taxon>
    </lineage>
</organism>
<proteinExistence type="predicted"/>
<evidence type="ECO:0000313" key="2">
    <source>
        <dbReference type="Proteomes" id="UP001060215"/>
    </source>
</evidence>
<name>A0ACC0IHB8_9ERIC</name>